<dbReference type="CGD" id="CAL0000164142">
    <property type="gene designation" value="Cd36_60040"/>
</dbReference>
<organism evidence="4 5">
    <name type="scientific">Candida dubliniensis (strain CD36 / ATCC MYA-646 / CBS 7987 / NCPF 3949 / NRRL Y-17841)</name>
    <name type="common">Yeast</name>
    <dbReference type="NCBI Taxonomy" id="573826"/>
    <lineage>
        <taxon>Eukaryota</taxon>
        <taxon>Fungi</taxon>
        <taxon>Dikarya</taxon>
        <taxon>Ascomycota</taxon>
        <taxon>Saccharomycotina</taxon>
        <taxon>Pichiomycetes</taxon>
        <taxon>Debaryomycetaceae</taxon>
        <taxon>Candida/Lodderomyces clade</taxon>
        <taxon>Candida</taxon>
    </lineage>
</organism>
<evidence type="ECO:0000256" key="1">
    <source>
        <dbReference type="SAM" id="Coils"/>
    </source>
</evidence>
<evidence type="ECO:0000313" key="5">
    <source>
        <dbReference type="Proteomes" id="UP000002605"/>
    </source>
</evidence>
<dbReference type="OrthoDB" id="10655951at2759"/>
<dbReference type="RefSeq" id="XP_002420805.1">
    <property type="nucleotide sequence ID" value="XM_002420760.1"/>
</dbReference>
<evidence type="ECO:0000313" key="4">
    <source>
        <dbReference type="EMBL" id="CAX40955.1"/>
    </source>
</evidence>
<feature type="coiled-coil region" evidence="1">
    <location>
        <begin position="92"/>
        <end position="165"/>
    </location>
</feature>
<accession>B9WI93</accession>
<protein>
    <submittedName>
        <fullName evidence="4">Tcd3 retrotransposon gag protein, putative</fullName>
    </submittedName>
</protein>
<dbReference type="EMBL" id="FM992693">
    <property type="protein sequence ID" value="CAX40955.1"/>
    <property type="molecule type" value="Genomic_DNA"/>
</dbReference>
<feature type="region of interest" description="Disordered" evidence="2">
    <location>
        <begin position="1"/>
        <end position="28"/>
    </location>
</feature>
<keyword evidence="1" id="KW-0175">Coiled coil</keyword>
<name>B9WI93_CANDC</name>
<keyword evidence="5" id="KW-1185">Reference proteome</keyword>
<dbReference type="KEGG" id="cdu:CD36_60040"/>
<evidence type="ECO:0000256" key="2">
    <source>
        <dbReference type="SAM" id="MobiDB-lite"/>
    </source>
</evidence>
<proteinExistence type="predicted"/>
<reference evidence="4 5" key="1">
    <citation type="journal article" date="2009" name="Genome Res.">
        <title>Comparative genomics of the fungal pathogens Candida dubliniensis and Candida albicans.</title>
        <authorList>
            <person name="Jackson A.P."/>
            <person name="Gamble J.A."/>
            <person name="Yeomans T."/>
            <person name="Moran G.P."/>
            <person name="Saunders D."/>
            <person name="Harris D."/>
            <person name="Aslett M."/>
            <person name="Barrell J.F."/>
            <person name="Butler G."/>
            <person name="Citiulo F."/>
            <person name="Coleman D.C."/>
            <person name="de Groot P.W.J."/>
            <person name="Goodwin T.J."/>
            <person name="Quail M.A."/>
            <person name="McQuillan J."/>
            <person name="Munro C.A."/>
            <person name="Pain A."/>
            <person name="Poulter R.T."/>
            <person name="Rajandream M.A."/>
            <person name="Renauld H."/>
            <person name="Spiering M.J."/>
            <person name="Tivey A."/>
            <person name="Gow N.A.R."/>
            <person name="Barrell B."/>
            <person name="Sullivan D.J."/>
            <person name="Berriman M."/>
        </authorList>
    </citation>
    <scope>NUCLEOTIDE SEQUENCE [LARGE SCALE GENOMIC DNA]</scope>
    <source>
        <strain evidence="5">CD36 / ATCC MYA-646 / CBS 7987 / NCPF 3949 / NRRL Y-17841</strain>
    </source>
</reference>
<dbReference type="GeneID" id="8048510"/>
<dbReference type="AlphaFoldDB" id="B9WI93"/>
<sequence>MSQTNKSGPKSPSPSSSDTSTAATTDTSTNATNLAFQASVEASVNKQLQAFQEQMMEMFNQFASRYEQQTAQGINQTREQEARDFQKFNSAGMKLESHVQEVEQETHELEKEVGAFEEAYNKRVRFEDERFQQASNVMAQAQDKESDLQEQIIALRDQMAELSSNQSATSANVPKPVFVTTDDIAIQIKRIFPSADLTNTDWEQTTNKFPTFMEAYVIDSSDDDTMVTKIHQIQNYFHGNKLNKSAWPYAAQPYLRGDLANGYRYAQLNPLNANFQWIDILNVIRESRNWDIYNIQSTVKYQLYVPQPGQRVTEYVQQFRNLASSTTSFKNQFYDVKATLLGHLSKYFQSDIIRHNLTTINNAQTFFTTVNSIFIGVHFPATSSSDNSVAQIETNTDGNMDVNYLNKFSKKPGNYRYNNNSNFKGKQQYQGNFTPNGYKSNSNNYNKSNKDYQGYKRDNNSRRFKKIYEVILSENESDTSDIDANLSELSSPAENNNDVNEIAELDIDDFDFIAKHRLCIYFRYGSFKS</sequence>
<gene>
    <name evidence="3" type="ordered locus">Cd36_60040</name>
    <name evidence="4" type="ORF">CD36_60040</name>
</gene>
<dbReference type="HOGENOM" id="CLU_514803_0_0_1"/>
<dbReference type="Proteomes" id="UP000002605">
    <property type="component" value="Chromosome 6"/>
</dbReference>
<evidence type="ECO:0000313" key="3">
    <source>
        <dbReference type="CGD" id="CAL0000164142"/>
    </source>
</evidence>